<keyword evidence="1" id="KW-1133">Transmembrane helix</keyword>
<comment type="caution">
    <text evidence="2">The sequence shown here is derived from an EMBL/GenBank/DDBJ whole genome shotgun (WGS) entry which is preliminary data.</text>
</comment>
<feature type="transmembrane region" description="Helical" evidence="1">
    <location>
        <begin position="46"/>
        <end position="66"/>
    </location>
</feature>
<gene>
    <name evidence="2" type="ORF">A3G50_00335</name>
</gene>
<reference evidence="2 3" key="1">
    <citation type="journal article" date="2016" name="Nat. Commun.">
        <title>Thousands of microbial genomes shed light on interconnected biogeochemical processes in an aquifer system.</title>
        <authorList>
            <person name="Anantharaman K."/>
            <person name="Brown C.T."/>
            <person name="Hug L.A."/>
            <person name="Sharon I."/>
            <person name="Castelle C.J."/>
            <person name="Probst A.J."/>
            <person name="Thomas B.C."/>
            <person name="Singh A."/>
            <person name="Wilkins M.J."/>
            <person name="Karaoz U."/>
            <person name="Brodie E.L."/>
            <person name="Williams K.H."/>
            <person name="Hubbard S.S."/>
            <person name="Banfield J.F."/>
        </authorList>
    </citation>
    <scope>NUCLEOTIDE SEQUENCE [LARGE SCALE GENOMIC DNA]</scope>
</reference>
<name>A0A1F6C4W2_9BACT</name>
<proteinExistence type="predicted"/>
<evidence type="ECO:0000313" key="2">
    <source>
        <dbReference type="EMBL" id="OGG43877.1"/>
    </source>
</evidence>
<dbReference type="EMBL" id="MFKM01000003">
    <property type="protein sequence ID" value="OGG43877.1"/>
    <property type="molecule type" value="Genomic_DNA"/>
</dbReference>
<dbReference type="AlphaFoldDB" id="A0A1F6C4W2"/>
<keyword evidence="1" id="KW-0812">Transmembrane</keyword>
<evidence type="ECO:0000256" key="1">
    <source>
        <dbReference type="SAM" id="Phobius"/>
    </source>
</evidence>
<keyword evidence="1" id="KW-0472">Membrane</keyword>
<organism evidence="2 3">
    <name type="scientific">Candidatus Jorgensenbacteria bacterium RIFCSPLOWO2_12_FULL_42_11</name>
    <dbReference type="NCBI Taxonomy" id="1798473"/>
    <lineage>
        <taxon>Bacteria</taxon>
        <taxon>Candidatus Joergenseniibacteriota</taxon>
    </lineage>
</organism>
<sequence>MKDIINKNDKGLFLSRKPIIFLKKKTLKIEFKPDDIKRFLKYHKRFFVFSLTMAVSVFGAVIYLAVTKAEIIDFYPVACLGGWENSQNVQGRPELGKDALPEEFNEANSAVLKNVISQIFCGNFQGEMPENSQPKKVSLKFSWAVKTESEPLTDNNFSESTSTLIEIISPEATSTETDTPPEEADQSPPASFWNKIINLVFAEEIAVPQIPIEKNPTPSFMAEISATSSLLESLPELLPEPEVSTSVPEENIFTEASLIETMAETAATEATVITETPALPEPFLEILYTIDGADWQSLGKVNLDSWQNLALEIPNFNWEDVSRVQIAIQSLSPVDFAPIVYLDGLWLEVEYETKKSMTVLTESILPSDAEMALRDEKGMEVNDLSPLDKKLFSVPANSKIFPGQCSETSYVLNDTNKNIYVYKESDTTSAYRDFGVVESGAVISIGFGKNGENICPLSLYEEGIFHFLEVDDPERIICADNIGYEECKSKSTGKETILEMK</sequence>
<accession>A0A1F6C4W2</accession>
<dbReference type="Proteomes" id="UP000176633">
    <property type="component" value="Unassembled WGS sequence"/>
</dbReference>
<evidence type="ECO:0000313" key="3">
    <source>
        <dbReference type="Proteomes" id="UP000176633"/>
    </source>
</evidence>
<protein>
    <submittedName>
        <fullName evidence="2">Uncharacterized protein</fullName>
    </submittedName>
</protein>